<protein>
    <submittedName>
        <fullName evidence="2">Uncharacterized protein</fullName>
    </submittedName>
</protein>
<feature type="chain" id="PRO_5012454079" evidence="1">
    <location>
        <begin position="20"/>
        <end position="102"/>
    </location>
</feature>
<gene>
    <name evidence="2" type="ORF">ASPBRDRAFT_200277</name>
</gene>
<dbReference type="AlphaFoldDB" id="A0A1L9U610"/>
<dbReference type="VEuPathDB" id="FungiDB:ASPBRDRAFT_200277"/>
<dbReference type="Proteomes" id="UP000184499">
    <property type="component" value="Unassembled WGS sequence"/>
</dbReference>
<dbReference type="EMBL" id="KV878695">
    <property type="protein sequence ID" value="OJJ67107.1"/>
    <property type="molecule type" value="Genomic_DNA"/>
</dbReference>
<evidence type="ECO:0000256" key="1">
    <source>
        <dbReference type="SAM" id="SignalP"/>
    </source>
</evidence>
<accession>A0A1L9U610</accession>
<dbReference type="RefSeq" id="XP_067474356.1">
    <property type="nucleotide sequence ID" value="XM_067621415.1"/>
</dbReference>
<keyword evidence="3" id="KW-1185">Reference proteome</keyword>
<sequence length="102" mass="11175">MRVQPFITSFFLAVSIATAADGETCENGLAQGCNWEGTAPFCDASDHPVGYKDNGWTLVATTKYEDHTALELEGKISLECYEIYGAGCVTGWKNLWCPRMIS</sequence>
<name>A0A1L9U610_ASPBC</name>
<reference evidence="3" key="1">
    <citation type="journal article" date="2017" name="Genome Biol.">
        <title>Comparative genomics reveals high biological diversity and specific adaptations in the industrially and medically important fungal genus Aspergillus.</title>
        <authorList>
            <person name="de Vries R.P."/>
            <person name="Riley R."/>
            <person name="Wiebenga A."/>
            <person name="Aguilar-Osorio G."/>
            <person name="Amillis S."/>
            <person name="Uchima C.A."/>
            <person name="Anderluh G."/>
            <person name="Asadollahi M."/>
            <person name="Askin M."/>
            <person name="Barry K."/>
            <person name="Battaglia E."/>
            <person name="Bayram O."/>
            <person name="Benocci T."/>
            <person name="Braus-Stromeyer S.A."/>
            <person name="Caldana C."/>
            <person name="Canovas D."/>
            <person name="Cerqueira G.C."/>
            <person name="Chen F."/>
            <person name="Chen W."/>
            <person name="Choi C."/>
            <person name="Clum A."/>
            <person name="Dos Santos R.A."/>
            <person name="Damasio A.R."/>
            <person name="Diallinas G."/>
            <person name="Emri T."/>
            <person name="Fekete E."/>
            <person name="Flipphi M."/>
            <person name="Freyberg S."/>
            <person name="Gallo A."/>
            <person name="Gournas C."/>
            <person name="Habgood R."/>
            <person name="Hainaut M."/>
            <person name="Harispe M.L."/>
            <person name="Henrissat B."/>
            <person name="Hilden K.S."/>
            <person name="Hope R."/>
            <person name="Hossain A."/>
            <person name="Karabika E."/>
            <person name="Karaffa L."/>
            <person name="Karanyi Z."/>
            <person name="Krasevec N."/>
            <person name="Kuo A."/>
            <person name="Kusch H."/>
            <person name="LaButti K."/>
            <person name="Lagendijk E.L."/>
            <person name="Lapidus A."/>
            <person name="Levasseur A."/>
            <person name="Lindquist E."/>
            <person name="Lipzen A."/>
            <person name="Logrieco A.F."/>
            <person name="MacCabe A."/>
            <person name="Maekelae M.R."/>
            <person name="Malavazi I."/>
            <person name="Melin P."/>
            <person name="Meyer V."/>
            <person name="Mielnichuk N."/>
            <person name="Miskei M."/>
            <person name="Molnar A.P."/>
            <person name="Mule G."/>
            <person name="Ngan C.Y."/>
            <person name="Orejas M."/>
            <person name="Orosz E."/>
            <person name="Ouedraogo J.P."/>
            <person name="Overkamp K.M."/>
            <person name="Park H.-S."/>
            <person name="Perrone G."/>
            <person name="Piumi F."/>
            <person name="Punt P.J."/>
            <person name="Ram A.F."/>
            <person name="Ramon A."/>
            <person name="Rauscher S."/>
            <person name="Record E."/>
            <person name="Riano-Pachon D.M."/>
            <person name="Robert V."/>
            <person name="Roehrig J."/>
            <person name="Ruller R."/>
            <person name="Salamov A."/>
            <person name="Salih N.S."/>
            <person name="Samson R.A."/>
            <person name="Sandor E."/>
            <person name="Sanguinetti M."/>
            <person name="Schuetze T."/>
            <person name="Sepcic K."/>
            <person name="Shelest E."/>
            <person name="Sherlock G."/>
            <person name="Sophianopoulou V."/>
            <person name="Squina F.M."/>
            <person name="Sun H."/>
            <person name="Susca A."/>
            <person name="Todd R.B."/>
            <person name="Tsang A."/>
            <person name="Unkles S.E."/>
            <person name="van de Wiele N."/>
            <person name="van Rossen-Uffink D."/>
            <person name="Oliveira J.V."/>
            <person name="Vesth T.C."/>
            <person name="Visser J."/>
            <person name="Yu J.-H."/>
            <person name="Zhou M."/>
            <person name="Andersen M.R."/>
            <person name="Archer D.B."/>
            <person name="Baker S.E."/>
            <person name="Benoit I."/>
            <person name="Brakhage A.A."/>
            <person name="Braus G.H."/>
            <person name="Fischer R."/>
            <person name="Frisvad J.C."/>
            <person name="Goldman G.H."/>
            <person name="Houbraken J."/>
            <person name="Oakley B."/>
            <person name="Pocsi I."/>
            <person name="Scazzocchio C."/>
            <person name="Seiboth B."/>
            <person name="vanKuyk P.A."/>
            <person name="Wortman J."/>
            <person name="Dyer P.S."/>
            <person name="Grigoriev I.V."/>
        </authorList>
    </citation>
    <scope>NUCLEOTIDE SEQUENCE [LARGE SCALE GENOMIC DNA]</scope>
    <source>
        <strain evidence="3">CBS 101740 / IMI 381727 / IBT 21946</strain>
    </source>
</reference>
<dbReference type="GeneID" id="93573903"/>
<organism evidence="2 3">
    <name type="scientific">Aspergillus brasiliensis (strain CBS 101740 / IMI 381727 / IBT 21946)</name>
    <dbReference type="NCBI Taxonomy" id="767769"/>
    <lineage>
        <taxon>Eukaryota</taxon>
        <taxon>Fungi</taxon>
        <taxon>Dikarya</taxon>
        <taxon>Ascomycota</taxon>
        <taxon>Pezizomycotina</taxon>
        <taxon>Eurotiomycetes</taxon>
        <taxon>Eurotiomycetidae</taxon>
        <taxon>Eurotiales</taxon>
        <taxon>Aspergillaceae</taxon>
        <taxon>Aspergillus</taxon>
        <taxon>Aspergillus subgen. Circumdati</taxon>
    </lineage>
</organism>
<keyword evidence="1" id="KW-0732">Signal</keyword>
<feature type="signal peptide" evidence="1">
    <location>
        <begin position="1"/>
        <end position="19"/>
    </location>
</feature>
<evidence type="ECO:0000313" key="2">
    <source>
        <dbReference type="EMBL" id="OJJ67107.1"/>
    </source>
</evidence>
<dbReference type="OrthoDB" id="4509620at2759"/>
<evidence type="ECO:0000313" key="3">
    <source>
        <dbReference type="Proteomes" id="UP000184499"/>
    </source>
</evidence>
<proteinExistence type="predicted"/>